<evidence type="ECO:0000256" key="3">
    <source>
        <dbReference type="ARBA" id="ARBA00022679"/>
    </source>
</evidence>
<evidence type="ECO:0000313" key="6">
    <source>
        <dbReference type="Proteomes" id="UP000199600"/>
    </source>
</evidence>
<dbReference type="Gene3D" id="3.40.640.10">
    <property type="entry name" value="Type I PLP-dependent aspartate aminotransferase-like (Major domain)"/>
    <property type="match status" value="1"/>
</dbReference>
<dbReference type="InterPro" id="IPR004839">
    <property type="entry name" value="Aminotransferase_I/II_large"/>
</dbReference>
<organism evidence="5 6">
    <name type="scientific">Candidatus Propionivibrio aalborgensis</name>
    <dbReference type="NCBI Taxonomy" id="1860101"/>
    <lineage>
        <taxon>Bacteria</taxon>
        <taxon>Pseudomonadati</taxon>
        <taxon>Pseudomonadota</taxon>
        <taxon>Betaproteobacteria</taxon>
        <taxon>Rhodocyclales</taxon>
        <taxon>Rhodocyclaceae</taxon>
        <taxon>Propionivibrio</taxon>
    </lineage>
</organism>
<dbReference type="Gene3D" id="3.90.1150.10">
    <property type="entry name" value="Aspartate Aminotransferase, domain 1"/>
    <property type="match status" value="1"/>
</dbReference>
<dbReference type="InterPro" id="IPR015424">
    <property type="entry name" value="PyrdxlP-dep_Trfase"/>
</dbReference>
<dbReference type="CDD" id="cd00609">
    <property type="entry name" value="AAT_like"/>
    <property type="match status" value="1"/>
</dbReference>
<protein>
    <submittedName>
        <fullName evidence="5">Succinyldiaminopimelate transaminase</fullName>
    </submittedName>
</protein>
<dbReference type="PANTHER" id="PTHR42832:SF3">
    <property type="entry name" value="L-GLUTAMINE--4-(METHYLSULFANYL)-2-OXOBUTANOATE AMINOTRANSFERASE"/>
    <property type="match status" value="1"/>
</dbReference>
<accession>A0A1A8XNY2</accession>
<feature type="domain" description="Aminotransferase class I/classII large" evidence="4">
    <location>
        <begin position="47"/>
        <end position="409"/>
    </location>
</feature>
<keyword evidence="6" id="KW-1185">Reference proteome</keyword>
<dbReference type="SUPFAM" id="SSF53383">
    <property type="entry name" value="PLP-dependent transferases"/>
    <property type="match status" value="1"/>
</dbReference>
<comment type="cofactor">
    <cofactor evidence="1">
        <name>pyridoxal 5'-phosphate</name>
        <dbReference type="ChEBI" id="CHEBI:597326"/>
    </cofactor>
</comment>
<dbReference type="EMBL" id="FLQY01000087">
    <property type="protein sequence ID" value="SBT06137.1"/>
    <property type="molecule type" value="Genomic_DNA"/>
</dbReference>
<name>A0A1A8XNY2_9RHOO</name>
<keyword evidence="2" id="KW-0032">Aminotransferase</keyword>
<evidence type="ECO:0000256" key="1">
    <source>
        <dbReference type="ARBA" id="ARBA00001933"/>
    </source>
</evidence>
<proteinExistence type="predicted"/>
<dbReference type="PANTHER" id="PTHR42832">
    <property type="entry name" value="AMINO ACID AMINOTRANSFERASE"/>
    <property type="match status" value="1"/>
</dbReference>
<dbReference type="GO" id="GO:0009089">
    <property type="term" value="P:lysine biosynthetic process via diaminopimelate"/>
    <property type="evidence" value="ECO:0007669"/>
    <property type="project" value="InterPro"/>
</dbReference>
<dbReference type="InterPro" id="IPR015422">
    <property type="entry name" value="PyrdxlP-dep_Trfase_small"/>
</dbReference>
<dbReference type="NCBIfam" id="TIGR03538">
    <property type="entry name" value="DapC_gpp"/>
    <property type="match status" value="1"/>
</dbReference>
<dbReference type="Pfam" id="PF00155">
    <property type="entry name" value="Aminotran_1_2"/>
    <property type="match status" value="1"/>
</dbReference>
<dbReference type="AlphaFoldDB" id="A0A1A8XNY2"/>
<sequence>MPLIIPYPIRRIANNVNPNLARLHPYPFERLRQLFSGMTPNPKLREIKLSIGEPQHATPAFIKDALTAGLGGLSNYPTTLGIPALRHAVAEWMERRYGLPDIDPEAHIIPVNGSREALFAFAQTVIDPSGSSNRSYIPLVVSPNPFYQIYEGAAYLAGADLRFLNTLPENNFAFDYDTLSDEEWQRVQLLFVCSPGNPTGKTLDLEDWKLLFALSDKYGFIIASDECYSEIFFDEANPPLGCLQAARTLGRSFDRLVMFSSLSKRSNVPGMRSGFVAGDAAILKQFLLYRTYHGSAMNPAVQAASIAAWNDESHVVANRDLYREKFAAVTPLLTRVLGTAMPDASFYLWARTPLADTEFARALAADYNVVVLPGSFLARQSCGVNPGAGFVRIALVAPLAECLEAADRIREFVSKL</sequence>
<dbReference type="InterPro" id="IPR050881">
    <property type="entry name" value="LL-DAP_aminotransferase"/>
</dbReference>
<dbReference type="InterPro" id="IPR015421">
    <property type="entry name" value="PyrdxlP-dep_Trfase_major"/>
</dbReference>
<keyword evidence="3" id="KW-0808">Transferase</keyword>
<dbReference type="Proteomes" id="UP000199600">
    <property type="component" value="Unassembled WGS sequence"/>
</dbReference>
<evidence type="ECO:0000259" key="4">
    <source>
        <dbReference type="Pfam" id="PF00155"/>
    </source>
</evidence>
<evidence type="ECO:0000313" key="5">
    <source>
        <dbReference type="EMBL" id="SBT06137.1"/>
    </source>
</evidence>
<dbReference type="InterPro" id="IPR019878">
    <property type="entry name" value="DapC_beta/gammaproteobac"/>
</dbReference>
<dbReference type="GO" id="GO:0030170">
    <property type="term" value="F:pyridoxal phosphate binding"/>
    <property type="evidence" value="ECO:0007669"/>
    <property type="project" value="InterPro"/>
</dbReference>
<evidence type="ECO:0000256" key="2">
    <source>
        <dbReference type="ARBA" id="ARBA00022576"/>
    </source>
</evidence>
<gene>
    <name evidence="5" type="ORF">PROAA_1770004</name>
</gene>
<dbReference type="GO" id="GO:0009016">
    <property type="term" value="F:succinyldiaminopimelate transaminase activity"/>
    <property type="evidence" value="ECO:0007669"/>
    <property type="project" value="InterPro"/>
</dbReference>
<reference evidence="5 6" key="1">
    <citation type="submission" date="2016-06" db="EMBL/GenBank/DDBJ databases">
        <authorList>
            <person name="Kjaerup R.B."/>
            <person name="Dalgaard T.S."/>
            <person name="Juul-Madsen H.R."/>
        </authorList>
    </citation>
    <scope>NUCLEOTIDE SEQUENCE [LARGE SCALE GENOMIC DNA]</scope>
    <source>
        <strain evidence="5">2</strain>
    </source>
</reference>